<dbReference type="SUPFAM" id="SSF54695">
    <property type="entry name" value="POZ domain"/>
    <property type="match status" value="1"/>
</dbReference>
<dbReference type="InterPro" id="IPR000210">
    <property type="entry name" value="BTB/POZ_dom"/>
</dbReference>
<organism evidence="2 3">
    <name type="scientific">Caerostris darwini</name>
    <dbReference type="NCBI Taxonomy" id="1538125"/>
    <lineage>
        <taxon>Eukaryota</taxon>
        <taxon>Metazoa</taxon>
        <taxon>Ecdysozoa</taxon>
        <taxon>Arthropoda</taxon>
        <taxon>Chelicerata</taxon>
        <taxon>Arachnida</taxon>
        <taxon>Araneae</taxon>
        <taxon>Araneomorphae</taxon>
        <taxon>Entelegynae</taxon>
        <taxon>Araneoidea</taxon>
        <taxon>Araneidae</taxon>
        <taxon>Caerostris</taxon>
    </lineage>
</organism>
<dbReference type="CDD" id="cd18186">
    <property type="entry name" value="BTB_POZ_ZBTB_KLHL-like"/>
    <property type="match status" value="1"/>
</dbReference>
<sequence>MENLLHNKNIDWNAVANKHAVTTGKICLPKKSSTLTSVTGKSHHARLGVYAANLWREKAMTDVLIVVQTQEFKAHKAVLACYSPYFSSVFVKPGFSDVHYVASIAYSDSQSIRHLIGVYVHWKIEEEIVFYVVEIERPGVSDNGGMLLAMNFTFAYVRKFTDEILRDGEPRMNEMIANFG</sequence>
<dbReference type="Gene3D" id="3.30.710.10">
    <property type="entry name" value="Potassium Channel Kv1.1, Chain A"/>
    <property type="match status" value="1"/>
</dbReference>
<feature type="domain" description="BTB" evidence="1">
    <location>
        <begin position="61"/>
        <end position="90"/>
    </location>
</feature>
<evidence type="ECO:0000313" key="3">
    <source>
        <dbReference type="Proteomes" id="UP001054837"/>
    </source>
</evidence>
<evidence type="ECO:0000259" key="1">
    <source>
        <dbReference type="PROSITE" id="PS50097"/>
    </source>
</evidence>
<proteinExistence type="predicted"/>
<dbReference type="Proteomes" id="UP001054837">
    <property type="component" value="Unassembled WGS sequence"/>
</dbReference>
<dbReference type="Pfam" id="PF00651">
    <property type="entry name" value="BTB"/>
    <property type="match status" value="1"/>
</dbReference>
<comment type="caution">
    <text evidence="2">The sequence shown here is derived from an EMBL/GenBank/DDBJ whole genome shotgun (WGS) entry which is preliminary data.</text>
</comment>
<dbReference type="EMBL" id="BPLQ01009514">
    <property type="protein sequence ID" value="GIY44407.1"/>
    <property type="molecule type" value="Genomic_DNA"/>
</dbReference>
<gene>
    <name evidence="2" type="primary">AVEN_201291_1</name>
    <name evidence="2" type="ORF">CDAR_249211</name>
</gene>
<dbReference type="PROSITE" id="PS50097">
    <property type="entry name" value="BTB"/>
    <property type="match status" value="1"/>
</dbReference>
<protein>
    <submittedName>
        <fullName evidence="2">BTB domain-containing protein</fullName>
    </submittedName>
</protein>
<dbReference type="AlphaFoldDB" id="A0AAV4TG84"/>
<accession>A0AAV4TG84</accession>
<name>A0AAV4TG84_9ARAC</name>
<reference evidence="2 3" key="1">
    <citation type="submission" date="2021-06" db="EMBL/GenBank/DDBJ databases">
        <title>Caerostris darwini draft genome.</title>
        <authorList>
            <person name="Kono N."/>
            <person name="Arakawa K."/>
        </authorList>
    </citation>
    <scope>NUCLEOTIDE SEQUENCE [LARGE SCALE GENOMIC DNA]</scope>
</reference>
<evidence type="ECO:0000313" key="2">
    <source>
        <dbReference type="EMBL" id="GIY44407.1"/>
    </source>
</evidence>
<dbReference type="InterPro" id="IPR011333">
    <property type="entry name" value="SKP1/BTB/POZ_sf"/>
</dbReference>
<keyword evidence="3" id="KW-1185">Reference proteome</keyword>